<proteinExistence type="inferred from homology"/>
<gene>
    <name evidence="5" type="ORF">IV54_GL001137</name>
</gene>
<dbReference type="GO" id="GO:0003677">
    <property type="term" value="F:DNA binding"/>
    <property type="evidence" value="ECO:0007669"/>
    <property type="project" value="InterPro"/>
</dbReference>
<dbReference type="SUPFAM" id="SSF53098">
    <property type="entry name" value="Ribonuclease H-like"/>
    <property type="match status" value="1"/>
</dbReference>
<accession>A0A0R2LGI8</accession>
<comment type="similarity">
    <text evidence="2">Belongs to the transposase IS30 family.</text>
</comment>
<dbReference type="GO" id="GO:0015074">
    <property type="term" value="P:DNA integration"/>
    <property type="evidence" value="ECO:0007669"/>
    <property type="project" value="InterPro"/>
</dbReference>
<keyword evidence="6" id="KW-1185">Reference proteome</keyword>
<dbReference type="EMBL" id="JQCA01000163">
    <property type="protein sequence ID" value="KRN97837.1"/>
    <property type="molecule type" value="Genomic_DNA"/>
</dbReference>
<sequence length="245" mass="28883">MIREHHWSPQQISQRLKLENKVTVSYNTIYRHIENHNLNLPFSSHGDTGIRRNLRHKGRKRHHPGDRKHREPKVDYIPIQERPNFVNNRTRIGDWEIDTILGNVGESVLVTAVERLIRYTLIQKAKRKNGQSVNEALTTMFDQIPKEFVLSLTPDHGTEFLNLAEIREKLGVTIYWPDPYAPQQRGTNENTNGLIREYFPKNKSLEPRTDEEVKSCQWQLNHRPRKVLDYCTPEEVLFDKVLHLV</sequence>
<evidence type="ECO:0000256" key="3">
    <source>
        <dbReference type="SAM" id="MobiDB-lite"/>
    </source>
</evidence>
<evidence type="ECO:0000259" key="4">
    <source>
        <dbReference type="PROSITE" id="PS50994"/>
    </source>
</evidence>
<dbReference type="GO" id="GO:0006313">
    <property type="term" value="P:DNA transposition"/>
    <property type="evidence" value="ECO:0007669"/>
    <property type="project" value="InterPro"/>
</dbReference>
<dbReference type="InterPro" id="IPR051917">
    <property type="entry name" value="Transposase-Integrase"/>
</dbReference>
<dbReference type="Gene3D" id="3.30.420.10">
    <property type="entry name" value="Ribonuclease H-like superfamily/Ribonuclease H"/>
    <property type="match status" value="1"/>
</dbReference>
<dbReference type="PATRIC" id="fig|616990.3.peg.1225"/>
<dbReference type="InterPro" id="IPR001598">
    <property type="entry name" value="Transposase_IS30_CS"/>
</dbReference>
<feature type="compositionally biased region" description="Basic residues" evidence="3">
    <location>
        <begin position="52"/>
        <end position="67"/>
    </location>
</feature>
<dbReference type="PANTHER" id="PTHR10948">
    <property type="entry name" value="TRANSPOSASE"/>
    <property type="match status" value="1"/>
</dbReference>
<dbReference type="GO" id="GO:0005829">
    <property type="term" value="C:cytosol"/>
    <property type="evidence" value="ECO:0007669"/>
    <property type="project" value="TreeGrafter"/>
</dbReference>
<evidence type="ECO:0000256" key="2">
    <source>
        <dbReference type="ARBA" id="ARBA00006363"/>
    </source>
</evidence>
<dbReference type="PANTHER" id="PTHR10948:SF23">
    <property type="entry name" value="TRANSPOSASE INSI FOR INSERTION SEQUENCE ELEMENT IS30A-RELATED"/>
    <property type="match status" value="1"/>
</dbReference>
<dbReference type="InterPro" id="IPR012337">
    <property type="entry name" value="RNaseH-like_sf"/>
</dbReference>
<dbReference type="InterPro" id="IPR036397">
    <property type="entry name" value="RNaseH_sf"/>
</dbReference>
<name>A0A0R2LGI8_9LACO</name>
<organism evidence="5 6">
    <name type="scientific">Levilactobacillus paucivorans</name>
    <dbReference type="NCBI Taxonomy" id="616990"/>
    <lineage>
        <taxon>Bacteria</taxon>
        <taxon>Bacillati</taxon>
        <taxon>Bacillota</taxon>
        <taxon>Bacilli</taxon>
        <taxon>Lactobacillales</taxon>
        <taxon>Lactobacillaceae</taxon>
        <taxon>Levilactobacillus</taxon>
    </lineage>
</organism>
<evidence type="ECO:0000256" key="1">
    <source>
        <dbReference type="ARBA" id="ARBA00002190"/>
    </source>
</evidence>
<dbReference type="InterPro" id="IPR001584">
    <property type="entry name" value="Integrase_cat-core"/>
</dbReference>
<comment type="caution">
    <text evidence="5">The sequence shown here is derived from an EMBL/GenBank/DDBJ whole genome shotgun (WGS) entry which is preliminary data.</text>
</comment>
<feature type="region of interest" description="Disordered" evidence="3">
    <location>
        <begin position="44"/>
        <end position="71"/>
    </location>
</feature>
<dbReference type="PROSITE" id="PS50994">
    <property type="entry name" value="INTEGRASE"/>
    <property type="match status" value="1"/>
</dbReference>
<evidence type="ECO:0000313" key="5">
    <source>
        <dbReference type="EMBL" id="KRN97837.1"/>
    </source>
</evidence>
<protein>
    <submittedName>
        <fullName evidence="5">Integrase catalytic region</fullName>
    </submittedName>
</protein>
<feature type="domain" description="Integrase catalytic" evidence="4">
    <location>
        <begin position="79"/>
        <end position="241"/>
    </location>
</feature>
<dbReference type="AlphaFoldDB" id="A0A0R2LGI8"/>
<dbReference type="NCBIfam" id="NF033563">
    <property type="entry name" value="transpos_IS30"/>
    <property type="match status" value="1"/>
</dbReference>
<evidence type="ECO:0000313" key="6">
    <source>
        <dbReference type="Proteomes" id="UP000051906"/>
    </source>
</evidence>
<dbReference type="InterPro" id="IPR053392">
    <property type="entry name" value="Transposase_IS30-like"/>
</dbReference>
<dbReference type="GO" id="GO:0004803">
    <property type="term" value="F:transposase activity"/>
    <property type="evidence" value="ECO:0007669"/>
    <property type="project" value="InterPro"/>
</dbReference>
<dbReference type="PROSITE" id="PS01043">
    <property type="entry name" value="TRANSPOSASE_IS30"/>
    <property type="match status" value="1"/>
</dbReference>
<dbReference type="Proteomes" id="UP000051906">
    <property type="component" value="Unassembled WGS sequence"/>
</dbReference>
<comment type="function">
    <text evidence="1">Required for the transposition of the insertion element.</text>
</comment>
<reference evidence="5 6" key="1">
    <citation type="journal article" date="2015" name="Genome Announc.">
        <title>Expanding the biotechnology potential of lactobacilli through comparative genomics of 213 strains and associated genera.</title>
        <authorList>
            <person name="Sun Z."/>
            <person name="Harris H.M."/>
            <person name="McCann A."/>
            <person name="Guo C."/>
            <person name="Argimon S."/>
            <person name="Zhang W."/>
            <person name="Yang X."/>
            <person name="Jeffery I.B."/>
            <person name="Cooney J.C."/>
            <person name="Kagawa T.F."/>
            <person name="Liu W."/>
            <person name="Song Y."/>
            <person name="Salvetti E."/>
            <person name="Wrobel A."/>
            <person name="Rasinkangas P."/>
            <person name="Parkhill J."/>
            <person name="Rea M.C."/>
            <person name="O'Sullivan O."/>
            <person name="Ritari J."/>
            <person name="Douillard F.P."/>
            <person name="Paul Ross R."/>
            <person name="Yang R."/>
            <person name="Briner A.E."/>
            <person name="Felis G.E."/>
            <person name="de Vos W.M."/>
            <person name="Barrangou R."/>
            <person name="Klaenhammer T.R."/>
            <person name="Caufield P.W."/>
            <person name="Cui Y."/>
            <person name="Zhang H."/>
            <person name="O'Toole P.W."/>
        </authorList>
    </citation>
    <scope>NUCLEOTIDE SEQUENCE [LARGE SCALE GENOMIC DNA]</scope>
    <source>
        <strain evidence="5 6">DSM 22467</strain>
    </source>
</reference>